<dbReference type="InterPro" id="IPR047175">
    <property type="entry name" value="CotS-like"/>
</dbReference>
<name>A0ABT9YFH2_9BACI</name>
<dbReference type="InterPro" id="IPR011009">
    <property type="entry name" value="Kinase-like_dom_sf"/>
</dbReference>
<dbReference type="InterPro" id="IPR014254">
    <property type="entry name" value="Spore_coat_YutH"/>
</dbReference>
<keyword evidence="1" id="KW-0946">Virion</keyword>
<dbReference type="Gene3D" id="3.90.1200.10">
    <property type="match status" value="1"/>
</dbReference>
<evidence type="ECO:0000313" key="1">
    <source>
        <dbReference type="EMBL" id="MDQ0206602.1"/>
    </source>
</evidence>
<dbReference type="NCBIfam" id="TIGR02905">
    <property type="entry name" value="spore_yutH"/>
    <property type="match status" value="1"/>
</dbReference>
<dbReference type="PANTHER" id="PTHR39179:SF2">
    <property type="entry name" value="ENDOSPORE COAT-ASSOCIATED PROTEIN YUTH"/>
    <property type="match status" value="1"/>
</dbReference>
<organism evidence="1 2">
    <name type="scientific">Alkalicoccobacillus murimartini</name>
    <dbReference type="NCBI Taxonomy" id="171685"/>
    <lineage>
        <taxon>Bacteria</taxon>
        <taxon>Bacillati</taxon>
        <taxon>Bacillota</taxon>
        <taxon>Bacilli</taxon>
        <taxon>Bacillales</taxon>
        <taxon>Bacillaceae</taxon>
        <taxon>Alkalicoccobacillus</taxon>
    </lineage>
</organism>
<reference evidence="1 2" key="1">
    <citation type="submission" date="2023-07" db="EMBL/GenBank/DDBJ databases">
        <title>Genomic Encyclopedia of Type Strains, Phase IV (KMG-IV): sequencing the most valuable type-strain genomes for metagenomic binning, comparative biology and taxonomic classification.</title>
        <authorList>
            <person name="Goeker M."/>
        </authorList>
    </citation>
    <scope>NUCLEOTIDE SEQUENCE [LARGE SCALE GENOMIC DNA]</scope>
    <source>
        <strain evidence="1 2">DSM 19154</strain>
    </source>
</reference>
<keyword evidence="2" id="KW-1185">Reference proteome</keyword>
<keyword evidence="1" id="KW-0167">Capsid protein</keyword>
<dbReference type="EMBL" id="JAUSUA010000002">
    <property type="protein sequence ID" value="MDQ0206602.1"/>
    <property type="molecule type" value="Genomic_DNA"/>
</dbReference>
<comment type="caution">
    <text evidence="1">The sequence shown here is derived from an EMBL/GenBank/DDBJ whole genome shotgun (WGS) entry which is preliminary data.</text>
</comment>
<protein>
    <submittedName>
        <fullName evidence="1">Spore coat protein YutH</fullName>
    </submittedName>
</protein>
<evidence type="ECO:0000313" key="2">
    <source>
        <dbReference type="Proteomes" id="UP001225034"/>
    </source>
</evidence>
<dbReference type="PANTHER" id="PTHR39179">
    <property type="entry name" value="SPORE COAT PROTEIN I"/>
    <property type="match status" value="1"/>
</dbReference>
<gene>
    <name evidence="1" type="ORF">J2S05_001401</name>
</gene>
<dbReference type="Proteomes" id="UP001225034">
    <property type="component" value="Unassembled WGS sequence"/>
</dbReference>
<dbReference type="SUPFAM" id="SSF56112">
    <property type="entry name" value="Protein kinase-like (PK-like)"/>
    <property type="match status" value="1"/>
</dbReference>
<proteinExistence type="predicted"/>
<dbReference type="RefSeq" id="WP_306981253.1">
    <property type="nucleotide sequence ID" value="NZ_JAUSUA010000002.1"/>
</dbReference>
<sequence length="344" mass="40305">MFERNIYDSYRLYSEKRFTLDGYECFEAGGQAYILFPKDESASAETDMMTFVSFLRGAGDTTVPELIPTVHGANVGLIEGTEMYLCQLPAPNQVRLQPLPRHGREMGEHLASWHHFGRQVQSRVSQQELFGQWGRIWTTRLEQLEDWYEQLYMQGPQTIVDETFLTTYPYFMGLSENAIQYVVDTNLDGAGDEYQAGTLCHRRFSDKAWISLSSYGGMIKPPTAFVFDHPARDLAEWMRGRRQQLSDDRSWKEAHDFLEGYQQHQSISANSWRLMYARLLYPVHYFELIEDYYRCQIPIEQQKLGQSFLRLIEDEKVNETFLHRFAQERHLPNTPTGFPKVDWL</sequence>
<accession>A0ABT9YFH2</accession>